<feature type="repeat" description="PPR" evidence="6">
    <location>
        <begin position="273"/>
        <end position="307"/>
    </location>
</feature>
<dbReference type="PROSITE" id="PS51375">
    <property type="entry name" value="PPR"/>
    <property type="match status" value="1"/>
</dbReference>
<dbReference type="EMBL" id="WJXA01000010">
    <property type="protein sequence ID" value="KAF7130321.1"/>
    <property type="molecule type" value="Genomic_DNA"/>
</dbReference>
<keyword evidence="3" id="KW-0240">DNA-directed RNA polymerase</keyword>
<dbReference type="InterPro" id="IPR036898">
    <property type="entry name" value="RNA_pol_Rpb7-like_N_sf"/>
</dbReference>
<evidence type="ECO:0000256" key="2">
    <source>
        <dbReference type="ARBA" id="ARBA00009307"/>
    </source>
</evidence>
<dbReference type="Gene3D" id="1.25.40.10">
    <property type="entry name" value="Tetratricopeptide repeat domain"/>
    <property type="match status" value="1"/>
</dbReference>
<keyword evidence="5" id="KW-0804">Transcription</keyword>
<dbReference type="FunFam" id="3.30.1490.120:FF:000001">
    <property type="entry name" value="DNA-directed RNA polymerase II subunit RPB7"/>
    <property type="match status" value="1"/>
</dbReference>
<evidence type="ECO:0000256" key="6">
    <source>
        <dbReference type="PROSITE-ProRule" id="PRU00708"/>
    </source>
</evidence>
<dbReference type="GO" id="GO:0005634">
    <property type="term" value="C:nucleus"/>
    <property type="evidence" value="ECO:0007669"/>
    <property type="project" value="UniProtKB-SubCell"/>
</dbReference>
<dbReference type="InterPro" id="IPR011990">
    <property type="entry name" value="TPR-like_helical_dom_sf"/>
</dbReference>
<dbReference type="Gene3D" id="3.30.1490.120">
    <property type="entry name" value="RNA polymerase Rpb7-like, N-terminal domain"/>
    <property type="match status" value="1"/>
</dbReference>
<dbReference type="InterPro" id="IPR046960">
    <property type="entry name" value="PPR_At4g14850-like_plant"/>
</dbReference>
<feature type="domain" description="RNA polymerase Rpb7-like N-terminal" evidence="7">
    <location>
        <begin position="8"/>
        <end position="64"/>
    </location>
</feature>
<dbReference type="GO" id="GO:0006351">
    <property type="term" value="P:DNA-templated transcription"/>
    <property type="evidence" value="ECO:0007669"/>
    <property type="project" value="InterPro"/>
</dbReference>
<dbReference type="Pfam" id="PF03876">
    <property type="entry name" value="SHS2_Rpb7-N"/>
    <property type="match status" value="1"/>
</dbReference>
<dbReference type="CDD" id="cd04329">
    <property type="entry name" value="RNAP_II_Rpb7_N"/>
    <property type="match status" value="1"/>
</dbReference>
<accession>A0A834LDY7</accession>
<dbReference type="InterPro" id="IPR002885">
    <property type="entry name" value="PPR_rpt"/>
</dbReference>
<dbReference type="PANTHER" id="PTHR24015:SF96">
    <property type="entry name" value="PENTATRICOPEPTIDE REPEAT-CONTAINING PROTEIN CRR2, CHLOROPLASTIC"/>
    <property type="match status" value="1"/>
</dbReference>
<dbReference type="Proteomes" id="UP000626092">
    <property type="component" value="Unassembled WGS sequence"/>
</dbReference>
<name>A0A834LDY7_RHOSS</name>
<evidence type="ECO:0000256" key="4">
    <source>
        <dbReference type="ARBA" id="ARBA00022737"/>
    </source>
</evidence>
<evidence type="ECO:0000313" key="8">
    <source>
        <dbReference type="EMBL" id="KAF7130321.1"/>
    </source>
</evidence>
<comment type="similarity">
    <text evidence="2">Belongs to the eukaryotic RPB7/RPC8 RNA polymerase subunit family.</text>
</comment>
<evidence type="ECO:0000313" key="9">
    <source>
        <dbReference type="Proteomes" id="UP000626092"/>
    </source>
</evidence>
<protein>
    <recommendedName>
        <fullName evidence="7">RNA polymerase Rpb7-like N-terminal domain-containing protein</fullName>
    </recommendedName>
</protein>
<dbReference type="SUPFAM" id="SSF88798">
    <property type="entry name" value="N-terminal, heterodimerisation domain of RBP7 (RpoE)"/>
    <property type="match status" value="1"/>
</dbReference>
<evidence type="ECO:0000256" key="3">
    <source>
        <dbReference type="ARBA" id="ARBA00022478"/>
    </source>
</evidence>
<proteinExistence type="inferred from homology"/>
<dbReference type="GO" id="GO:0000428">
    <property type="term" value="C:DNA-directed RNA polymerase complex"/>
    <property type="evidence" value="ECO:0007669"/>
    <property type="project" value="UniProtKB-KW"/>
</dbReference>
<dbReference type="PANTHER" id="PTHR24015">
    <property type="entry name" value="OS07G0578800 PROTEIN-RELATED"/>
    <property type="match status" value="1"/>
</dbReference>
<dbReference type="GO" id="GO:0003723">
    <property type="term" value="F:RNA binding"/>
    <property type="evidence" value="ECO:0007669"/>
    <property type="project" value="InterPro"/>
</dbReference>
<dbReference type="Gene3D" id="2.40.50.140">
    <property type="entry name" value="Nucleic acid-binding proteins"/>
    <property type="match status" value="1"/>
</dbReference>
<dbReference type="InterPro" id="IPR012340">
    <property type="entry name" value="NA-bd_OB-fold"/>
</dbReference>
<evidence type="ECO:0000256" key="5">
    <source>
        <dbReference type="ARBA" id="ARBA00023163"/>
    </source>
</evidence>
<keyword evidence="9" id="KW-1185">Reference proteome</keyword>
<evidence type="ECO:0000259" key="7">
    <source>
        <dbReference type="Pfam" id="PF03876"/>
    </source>
</evidence>
<sequence>MFFHIVLERNMQLHPRHFGRDLREKLVAKLMKDVEGTCSGRHGFVVAITGIESVGKGLIRDGTGFVTFPVKYQCVVFRPFKGEILEAVVTMVNKVVAYLIPPIKPEHSVSIIYDYGDRIVASSGIRMGFFAEAGPVQIFVSNHLIPDDMEFQSGDMPNYTTSDRSVRIVLMQVKIEKESEVRLKIIGTRVDATEIVYLRGNGRRKNSDGAIICWSQEVFSGYREMNCIPWCTYTYVLKACVGSETLGWWLLRGKEIQAHMLQHGYEVHVHVKNVVSWSAIIACYVKTGKAFEALELFREMMMLETLASVPNSVTMVSVLQACAALAALEQVMNTHVCKMCYGIHGFGTKAIKAFNEMAKESLLVPYNSLVFLELVAVRGLLRRGNFCFGLWLKEHRIYSSVAFYACMVDILGRANRLDEAAKVTEDMRIEPGKDAWGSLLGARQFKLNGIVESLRLLLAWLSRWVAPPAICKIWVDDQWQ</sequence>
<evidence type="ECO:0000256" key="1">
    <source>
        <dbReference type="ARBA" id="ARBA00004123"/>
    </source>
</evidence>
<dbReference type="Pfam" id="PF01535">
    <property type="entry name" value="PPR"/>
    <property type="match status" value="2"/>
</dbReference>
<reference evidence="8" key="1">
    <citation type="submission" date="2019-11" db="EMBL/GenBank/DDBJ databases">
        <authorList>
            <person name="Liu Y."/>
            <person name="Hou J."/>
            <person name="Li T.-Q."/>
            <person name="Guan C.-H."/>
            <person name="Wu X."/>
            <person name="Wu H.-Z."/>
            <person name="Ling F."/>
            <person name="Zhang R."/>
            <person name="Shi X.-G."/>
            <person name="Ren J.-P."/>
            <person name="Chen E.-F."/>
            <person name="Sun J.-M."/>
        </authorList>
    </citation>
    <scope>NUCLEOTIDE SEQUENCE</scope>
    <source>
        <strain evidence="8">Adult_tree_wgs_1</strain>
        <tissue evidence="8">Leaves</tissue>
    </source>
</reference>
<comment type="caution">
    <text evidence="8">The sequence shown here is derived from an EMBL/GenBank/DDBJ whole genome shotgun (WGS) entry which is preliminary data.</text>
</comment>
<comment type="subcellular location">
    <subcellularLocation>
        <location evidence="1">Nucleus</location>
    </subcellularLocation>
</comment>
<dbReference type="GO" id="GO:0009451">
    <property type="term" value="P:RNA modification"/>
    <property type="evidence" value="ECO:0007669"/>
    <property type="project" value="InterPro"/>
</dbReference>
<dbReference type="InterPro" id="IPR005576">
    <property type="entry name" value="Rpb7-like_N"/>
</dbReference>
<organism evidence="8 9">
    <name type="scientific">Rhododendron simsii</name>
    <name type="common">Sims's rhododendron</name>
    <dbReference type="NCBI Taxonomy" id="118357"/>
    <lineage>
        <taxon>Eukaryota</taxon>
        <taxon>Viridiplantae</taxon>
        <taxon>Streptophyta</taxon>
        <taxon>Embryophyta</taxon>
        <taxon>Tracheophyta</taxon>
        <taxon>Spermatophyta</taxon>
        <taxon>Magnoliopsida</taxon>
        <taxon>eudicotyledons</taxon>
        <taxon>Gunneridae</taxon>
        <taxon>Pentapetalae</taxon>
        <taxon>asterids</taxon>
        <taxon>Ericales</taxon>
        <taxon>Ericaceae</taxon>
        <taxon>Ericoideae</taxon>
        <taxon>Rhodoreae</taxon>
        <taxon>Rhododendron</taxon>
    </lineage>
</organism>
<dbReference type="AlphaFoldDB" id="A0A834LDY7"/>
<dbReference type="NCBIfam" id="TIGR00756">
    <property type="entry name" value="PPR"/>
    <property type="match status" value="1"/>
</dbReference>
<keyword evidence="4" id="KW-0677">Repeat</keyword>
<dbReference type="OrthoDB" id="1162399at2759"/>
<gene>
    <name evidence="8" type="ORF">RHSIM_Rhsim10G0155100</name>
</gene>